<organism evidence="8 9">
    <name type="scientific">Streblomastix strix</name>
    <dbReference type="NCBI Taxonomy" id="222440"/>
    <lineage>
        <taxon>Eukaryota</taxon>
        <taxon>Metamonada</taxon>
        <taxon>Preaxostyla</taxon>
        <taxon>Oxymonadida</taxon>
        <taxon>Streblomastigidae</taxon>
        <taxon>Streblomastix</taxon>
    </lineage>
</organism>
<dbReference type="Pfam" id="PF04997">
    <property type="entry name" value="RNA_pol_Rpb1_1"/>
    <property type="match status" value="1"/>
</dbReference>
<keyword evidence="5" id="KW-0548">Nucleotidyltransferase</keyword>
<dbReference type="InterPro" id="IPR007080">
    <property type="entry name" value="RNA_pol_Rpb1_1"/>
</dbReference>
<evidence type="ECO:0000256" key="3">
    <source>
        <dbReference type="ARBA" id="ARBA00022478"/>
    </source>
</evidence>
<keyword evidence="6" id="KW-0804">Transcription</keyword>
<evidence type="ECO:0000256" key="4">
    <source>
        <dbReference type="ARBA" id="ARBA00022679"/>
    </source>
</evidence>
<dbReference type="InterPro" id="IPR045867">
    <property type="entry name" value="DNA-dir_RpoC_beta_prime"/>
</dbReference>
<feature type="domain" description="RNA polymerase Rpb1" evidence="7">
    <location>
        <begin position="3"/>
        <end position="101"/>
    </location>
</feature>
<accession>A0A5J4VZQ0</accession>
<evidence type="ECO:0000256" key="5">
    <source>
        <dbReference type="ARBA" id="ARBA00022695"/>
    </source>
</evidence>
<name>A0A5J4VZQ0_9EUKA</name>
<dbReference type="GO" id="GO:0003677">
    <property type="term" value="F:DNA binding"/>
    <property type="evidence" value="ECO:0007669"/>
    <property type="project" value="InterPro"/>
</dbReference>
<dbReference type="PANTHER" id="PTHR19376">
    <property type="entry name" value="DNA-DIRECTED RNA POLYMERASE"/>
    <property type="match status" value="1"/>
</dbReference>
<dbReference type="EC" id="2.7.7.6" evidence="2"/>
<evidence type="ECO:0000259" key="7">
    <source>
        <dbReference type="Pfam" id="PF04997"/>
    </source>
</evidence>
<dbReference type="OrthoDB" id="270392at2759"/>
<evidence type="ECO:0000256" key="6">
    <source>
        <dbReference type="ARBA" id="ARBA00023163"/>
    </source>
</evidence>
<evidence type="ECO:0000313" key="9">
    <source>
        <dbReference type="Proteomes" id="UP000324800"/>
    </source>
</evidence>
<dbReference type="Proteomes" id="UP000324800">
    <property type="component" value="Unassembled WGS sequence"/>
</dbReference>
<evidence type="ECO:0000313" key="8">
    <source>
        <dbReference type="EMBL" id="KAA6388161.1"/>
    </source>
</evidence>
<dbReference type="GO" id="GO:0005736">
    <property type="term" value="C:RNA polymerase I complex"/>
    <property type="evidence" value="ECO:0007669"/>
    <property type="project" value="TreeGrafter"/>
</dbReference>
<gene>
    <name evidence="8" type="ORF">EZS28_016313</name>
</gene>
<comment type="similarity">
    <text evidence="1">Belongs to the RNA polymerase beta' chain family.</text>
</comment>
<sequence>MFHQISGVSFSFFTPSELNKLSVRKISIPSVVDTLQNPVDGGLYDPKLGPIDHKGILSYDNCPGHFGSVDLCVKAYNPFLFAYLMRILKAKCFCCHHFRMRRDQVCND</sequence>
<dbReference type="SUPFAM" id="SSF64484">
    <property type="entry name" value="beta and beta-prime subunits of DNA dependent RNA-polymerase"/>
    <property type="match status" value="1"/>
</dbReference>
<dbReference type="Gene3D" id="4.10.860.120">
    <property type="entry name" value="RNA polymerase II, clamp domain"/>
    <property type="match status" value="1"/>
</dbReference>
<keyword evidence="4" id="KW-0808">Transferase</keyword>
<dbReference type="GO" id="GO:0006351">
    <property type="term" value="P:DNA-templated transcription"/>
    <property type="evidence" value="ECO:0007669"/>
    <property type="project" value="InterPro"/>
</dbReference>
<dbReference type="InterPro" id="IPR044893">
    <property type="entry name" value="RNA_pol_Rpb1_clamp_domain"/>
</dbReference>
<evidence type="ECO:0000256" key="1">
    <source>
        <dbReference type="ARBA" id="ARBA00006460"/>
    </source>
</evidence>
<dbReference type="EMBL" id="SNRW01004093">
    <property type="protein sequence ID" value="KAA6388161.1"/>
    <property type="molecule type" value="Genomic_DNA"/>
</dbReference>
<protein>
    <recommendedName>
        <fullName evidence="2">DNA-directed RNA polymerase</fullName>
        <ecNumber evidence="2">2.7.7.6</ecNumber>
    </recommendedName>
</protein>
<dbReference type="AlphaFoldDB" id="A0A5J4VZQ0"/>
<dbReference type="GO" id="GO:0003899">
    <property type="term" value="F:DNA-directed RNA polymerase activity"/>
    <property type="evidence" value="ECO:0007669"/>
    <property type="project" value="UniProtKB-EC"/>
</dbReference>
<dbReference type="PANTHER" id="PTHR19376:SF11">
    <property type="entry name" value="DNA-DIRECTED RNA POLYMERASE I SUBUNIT RPA1"/>
    <property type="match status" value="1"/>
</dbReference>
<keyword evidence="3 8" id="KW-0240">DNA-directed RNA polymerase</keyword>
<evidence type="ECO:0000256" key="2">
    <source>
        <dbReference type="ARBA" id="ARBA00012418"/>
    </source>
</evidence>
<comment type="caution">
    <text evidence="8">The sequence shown here is derived from an EMBL/GenBank/DDBJ whole genome shotgun (WGS) entry which is preliminary data.</text>
</comment>
<reference evidence="8 9" key="1">
    <citation type="submission" date="2019-03" db="EMBL/GenBank/DDBJ databases">
        <title>Single cell metagenomics reveals metabolic interactions within the superorganism composed of flagellate Streblomastix strix and complex community of Bacteroidetes bacteria on its surface.</title>
        <authorList>
            <person name="Treitli S.C."/>
            <person name="Kolisko M."/>
            <person name="Husnik F."/>
            <person name="Keeling P."/>
            <person name="Hampl V."/>
        </authorList>
    </citation>
    <scope>NUCLEOTIDE SEQUENCE [LARGE SCALE GENOMIC DNA]</scope>
    <source>
        <strain evidence="8">ST1C</strain>
    </source>
</reference>
<proteinExistence type="inferred from homology"/>